<comment type="caution">
    <text evidence="6">The sequence shown here is derived from an EMBL/GenBank/DDBJ whole genome shotgun (WGS) entry which is preliminary data.</text>
</comment>
<dbReference type="Pfam" id="PF01247">
    <property type="entry name" value="Ribosomal_L35Ae"/>
    <property type="match status" value="1"/>
</dbReference>
<dbReference type="Gene3D" id="2.40.10.190">
    <property type="entry name" value="translation elongation factor selb, chain A, domain 4"/>
    <property type="match status" value="1"/>
</dbReference>
<dbReference type="GO" id="GO:0005840">
    <property type="term" value="C:ribosome"/>
    <property type="evidence" value="ECO:0007669"/>
    <property type="project" value="UniProtKB-KW"/>
</dbReference>
<dbReference type="EMBL" id="SEYY01006986">
    <property type="protein sequence ID" value="KAB7502675.1"/>
    <property type="molecule type" value="Genomic_DNA"/>
</dbReference>
<evidence type="ECO:0000313" key="6">
    <source>
        <dbReference type="EMBL" id="KAB7502675.1"/>
    </source>
</evidence>
<dbReference type="GO" id="GO:1990904">
    <property type="term" value="C:ribonucleoprotein complex"/>
    <property type="evidence" value="ECO:0007669"/>
    <property type="project" value="UniProtKB-KW"/>
</dbReference>
<dbReference type="PANTHER" id="PTHR10902">
    <property type="entry name" value="60S RIBOSOMAL PROTEIN L35A"/>
    <property type="match status" value="1"/>
</dbReference>
<dbReference type="SUPFAM" id="SSF50447">
    <property type="entry name" value="Translation proteins"/>
    <property type="match status" value="1"/>
</dbReference>
<evidence type="ECO:0000256" key="1">
    <source>
        <dbReference type="ARBA" id="ARBA00009269"/>
    </source>
</evidence>
<gene>
    <name evidence="6" type="primary">RPL35A</name>
    <name evidence="6" type="ORF">Anas_09361</name>
</gene>
<proteinExistence type="inferred from homology"/>
<keyword evidence="3" id="KW-0687">Ribonucleoprotein</keyword>
<keyword evidence="7" id="KW-1185">Reference proteome</keyword>
<name>A0A5N5TC42_9CRUS</name>
<keyword evidence="2 6" id="KW-0689">Ribosomal protein</keyword>
<organism evidence="6 7">
    <name type="scientific">Armadillidium nasatum</name>
    <dbReference type="NCBI Taxonomy" id="96803"/>
    <lineage>
        <taxon>Eukaryota</taxon>
        <taxon>Metazoa</taxon>
        <taxon>Ecdysozoa</taxon>
        <taxon>Arthropoda</taxon>
        <taxon>Crustacea</taxon>
        <taxon>Multicrustacea</taxon>
        <taxon>Malacostraca</taxon>
        <taxon>Eumalacostraca</taxon>
        <taxon>Peracarida</taxon>
        <taxon>Isopoda</taxon>
        <taxon>Oniscidea</taxon>
        <taxon>Crinocheta</taxon>
        <taxon>Armadillidiidae</taxon>
        <taxon>Armadillidium</taxon>
    </lineage>
</organism>
<evidence type="ECO:0000313" key="7">
    <source>
        <dbReference type="Proteomes" id="UP000326759"/>
    </source>
</evidence>
<dbReference type="PROSITE" id="PS01105">
    <property type="entry name" value="RIBOSOMAL_L35AE"/>
    <property type="match status" value="1"/>
</dbReference>
<sequence length="136" mass="15983">KLTKIIVLIFSMPETPKSKDLLNKRGRLYAKAIFTGYKRSQRNQYTNIALLKIEGATNQQDAKFYIGKNCYYMYKSKNGSYNKYHEKNRIRMIWGKVMRVHGNTGSVRAKFTSNLPAYAMSRRIRIMLYPSRVEIK</sequence>
<dbReference type="GO" id="GO:0006412">
    <property type="term" value="P:translation"/>
    <property type="evidence" value="ECO:0007669"/>
    <property type="project" value="InterPro"/>
</dbReference>
<evidence type="ECO:0000256" key="4">
    <source>
        <dbReference type="ARBA" id="ARBA00035228"/>
    </source>
</evidence>
<evidence type="ECO:0000256" key="2">
    <source>
        <dbReference type="ARBA" id="ARBA00022980"/>
    </source>
</evidence>
<comment type="similarity">
    <text evidence="1">Belongs to the eukaryotic ribosomal protein eL33 family.</text>
</comment>
<dbReference type="OrthoDB" id="1166329at2759"/>
<dbReference type="InterPro" id="IPR009000">
    <property type="entry name" value="Transl_B-barrel_sf"/>
</dbReference>
<dbReference type="InterPro" id="IPR001780">
    <property type="entry name" value="Ribosomal_eL33"/>
</dbReference>
<dbReference type="FunFam" id="2.40.10.190:FF:000001">
    <property type="entry name" value="60S ribosomal protein L35a"/>
    <property type="match status" value="1"/>
</dbReference>
<reference evidence="6 7" key="1">
    <citation type="journal article" date="2019" name="PLoS Biol.">
        <title>Sex chromosomes control vertical transmission of feminizing Wolbachia symbionts in an isopod.</title>
        <authorList>
            <person name="Becking T."/>
            <person name="Chebbi M.A."/>
            <person name="Giraud I."/>
            <person name="Moumen B."/>
            <person name="Laverre T."/>
            <person name="Caubet Y."/>
            <person name="Peccoud J."/>
            <person name="Gilbert C."/>
            <person name="Cordaux R."/>
        </authorList>
    </citation>
    <scope>NUCLEOTIDE SEQUENCE [LARGE SCALE GENOMIC DNA]</scope>
    <source>
        <strain evidence="6">ANa2</strain>
        <tissue evidence="6">Whole body excluding digestive tract and cuticle</tissue>
    </source>
</reference>
<dbReference type="AlphaFoldDB" id="A0A5N5TC42"/>
<protein>
    <recommendedName>
        <fullName evidence="4">Large ribosomal subunit protein eL33</fullName>
    </recommendedName>
    <alternativeName>
        <fullName evidence="5">60S ribosomal protein L35a</fullName>
    </alternativeName>
</protein>
<dbReference type="InterPro" id="IPR038661">
    <property type="entry name" value="Ribosomal_eL33_sf"/>
</dbReference>
<dbReference type="InterPro" id="IPR018266">
    <property type="entry name" value="Ribosomal_eL33_CS"/>
</dbReference>
<dbReference type="HAMAP" id="MF_00573">
    <property type="entry name" value="Ribosomal_eL33"/>
    <property type="match status" value="1"/>
</dbReference>
<dbReference type="GO" id="GO:0003735">
    <property type="term" value="F:structural constituent of ribosome"/>
    <property type="evidence" value="ECO:0007669"/>
    <property type="project" value="InterPro"/>
</dbReference>
<dbReference type="Proteomes" id="UP000326759">
    <property type="component" value="Unassembled WGS sequence"/>
</dbReference>
<evidence type="ECO:0000256" key="5">
    <source>
        <dbReference type="ARBA" id="ARBA00035530"/>
    </source>
</evidence>
<evidence type="ECO:0000256" key="3">
    <source>
        <dbReference type="ARBA" id="ARBA00023274"/>
    </source>
</evidence>
<feature type="non-terminal residue" evidence="6">
    <location>
        <position position="1"/>
    </location>
</feature>
<accession>A0A5N5TC42</accession>